<accession>A0ABW4BET4</accession>
<dbReference type="RefSeq" id="WP_204118192.1">
    <property type="nucleotide sequence ID" value="NZ_BOLV01000003.1"/>
</dbReference>
<dbReference type="Pfam" id="PF17137">
    <property type="entry name" value="DUF5110"/>
    <property type="match status" value="1"/>
</dbReference>
<dbReference type="InterPro" id="IPR000421">
    <property type="entry name" value="FA58C"/>
</dbReference>
<dbReference type="InterPro" id="IPR033403">
    <property type="entry name" value="DUF5110"/>
</dbReference>
<keyword evidence="3" id="KW-0964">Secreted</keyword>
<dbReference type="Gene3D" id="3.20.20.80">
    <property type="entry name" value="Glycosidases"/>
    <property type="match status" value="1"/>
</dbReference>
<dbReference type="Gene3D" id="2.60.40.1760">
    <property type="entry name" value="glycosyl hydrolase (family 31)"/>
    <property type="match status" value="1"/>
</dbReference>
<feature type="signal peptide" evidence="8">
    <location>
        <begin position="1"/>
        <end position="36"/>
    </location>
</feature>
<feature type="domain" description="Fibronectin type-III" evidence="10">
    <location>
        <begin position="993"/>
        <end position="1076"/>
    </location>
</feature>
<dbReference type="Gene3D" id="2.60.40.1180">
    <property type="entry name" value="Golgi alpha-mannosidase II"/>
    <property type="match status" value="2"/>
</dbReference>
<comment type="similarity">
    <text evidence="1">Belongs to the glycosyl hydrolase 31 family.</text>
</comment>
<evidence type="ECO:0000256" key="1">
    <source>
        <dbReference type="ARBA" id="ARBA00007806"/>
    </source>
</evidence>
<evidence type="ECO:0000313" key="12">
    <source>
        <dbReference type="Proteomes" id="UP001597199"/>
    </source>
</evidence>
<keyword evidence="7" id="KW-1133">Transmembrane helix</keyword>
<dbReference type="SUPFAM" id="SSF49785">
    <property type="entry name" value="Galactose-binding domain-like"/>
    <property type="match status" value="1"/>
</dbReference>
<dbReference type="Pfam" id="PF01055">
    <property type="entry name" value="Glyco_hydro_31_2nd"/>
    <property type="match status" value="1"/>
</dbReference>
<dbReference type="CDD" id="cd00063">
    <property type="entry name" value="FN3"/>
    <property type="match status" value="1"/>
</dbReference>
<dbReference type="InterPro" id="IPR048395">
    <property type="entry name" value="Glyco_hydro_31_C"/>
</dbReference>
<dbReference type="InterPro" id="IPR008979">
    <property type="entry name" value="Galactose-bd-like_sf"/>
</dbReference>
<dbReference type="InterPro" id="IPR036439">
    <property type="entry name" value="Dockerin_dom_sf"/>
</dbReference>
<dbReference type="PROSITE" id="PS50847">
    <property type="entry name" value="GRAM_POS_ANCHORING"/>
    <property type="match status" value="1"/>
</dbReference>
<dbReference type="Gene3D" id="1.20.1270.70">
    <property type="entry name" value="Designed single chain three-helix bundle"/>
    <property type="match status" value="1"/>
</dbReference>
<dbReference type="Proteomes" id="UP001597199">
    <property type="component" value="Unassembled WGS sequence"/>
</dbReference>
<evidence type="ECO:0000313" key="11">
    <source>
        <dbReference type="EMBL" id="MFD1398999.1"/>
    </source>
</evidence>
<evidence type="ECO:0000256" key="8">
    <source>
        <dbReference type="SAM" id="SignalP"/>
    </source>
</evidence>
<feature type="chain" id="PRO_5046675935" evidence="8">
    <location>
        <begin position="37"/>
        <end position="1737"/>
    </location>
</feature>
<sequence length="1737" mass="186168">MAHGKSTTFKFKGLLYSTAVLSFLTVSGLSGYHVHAATQQPAAKEEAAVQDTQAQADQPQTDQTADATTDATTATGKQVEAPAAQQATPEAAPAGESAAAADVKADPAPGVEQEAKPAADAATDQTADQSADQAAKQAAGQPAADDQSADDAVSDDTVANPITNVEKQTNVYEVTYQNGQKAHVSVLTDKMFRYYVDPSGEYGDPAQSKEGLNAKIFPQALDDYDKAAFNASTLTTTDAGWTIGTDAIQIQFAKATGLMSVLHNNKIVLAESKPLEVTAGGSTQYLKDAAGSQYFGGGTQNGEFTMKGKEIKILKTNDWVDGGVASPNPFYWSTAGYGVVRNTFKPGTYNFDTANNGEITANHEEDRFDAVYFFDDTAYALIHDYQELTGLPALMPHYAFYEAHLNAYNRDIWVEVPEGTYGGIKFPDGKTYKEYEPDKVPAGQTGTLESLNGEKDNYQFSAREVIDEYIAHDMPLGWFLPNDGYGAGYGQTDSLAGNIENLKGFIQYANERGIQVGLWTQQNLKPVDPDNPTNKDRDFAAEVAAGVVALKTDVAWVGPGYSFGLDGIETATDMMEQVNGDSIRPFIITLNGWAGTQHYAGVWDGDQTGGEWEYIRFHIPTYIGEGLSGQPNVGSDLDGIFGGKNPIINIRDFQWKTFTPIELNMDGWGSNPKNPFVFDEATTNINRAYLKQKSMLMPYIYTAAAQSTFDGKPMVRALFLDYSNLPETYTDLVKYEYMWGDDFLVAPVYQDTNADAQGNDVRNGIYLPDANQVWIDYYTGKEYQGGQVINNFDAPIWKLPIFVKAGSIIATTPAHNTPDKMDLSQRQFQIYANGKTTTTNYEDDGISKEYLNGQSSKTTITSDLQGTKLTVTVDPMTGSYANMVTDRTTEFDIRSKTAPASVTATVGGKTVTLTAVDSLEAFNAGTNVYFYDQAYLINDYLKGIGTGIEQAFLRVKLGATDVTQNGIVLTVDGVDTTAAPVNALPAQNDAVPAVTNLTQQADTTDARQIGMTWDAVEGATGYNLKLDGVLHANVQGTSFILDGLLVKSDHTVQIQAITADGAGAWTDVQNMSTDDDPLQDAIKGIVVRSTDSNITGTDIWQEDMGPELLFDLDLNSTAHTNWFTGPDAKQDATPLSMLVELRNVYELDHFTYVPRVDGGNGTITGLDISVSIDGVHWSDPIQTRGWAANGQEKTVDLSGLKAYFVRFTVPKGMSVGQFVSGQEFLLFKKEGTKPHWPGDLTNDGTWTDDDETSLRNYAGLTHGKDSDFDGYVENGDMNQNGTIDAYDINYVETHLGTAVTTWDEAVPTGTLTLKTDKTSYQPGDTITVTLQGHDLTGVNALSVHIPYTSKELTFGNVQATDATKNMINFSKSRLHSDGSEDLYLIFSNKGEADRLSGDLDLATFTLTAKKPLSGDALKLALTDPMLVNQISKEAFLEAPAAVELTYLDPAKAGLRQSIATAKALNPEHYTADSWQAVADALTQGQTVADDSAADQVAIDTAQQSLIDAVKGLTPATHLDKAVLAESLKLAQGVDASGYTVDSQQALADAISNAAAVVGDDAATQDTIDDAAIQLTAALAGLKAKPVVVDKTAFQAAIAKAEKAAKDAAHYTAQSYVGVADALAAAQAVAANPNATAAQVEAATTALQEALAILKPVAQGEQTGKHDQGTKPAPADNQVAKLKQDKKATQQQKVAAITKAAGKKTLPKTGESTTPLAALGVALLSLLGGLGFSRRKQN</sequence>
<dbReference type="EMBL" id="JBHTOA010000030">
    <property type="protein sequence ID" value="MFD1398999.1"/>
    <property type="molecule type" value="Genomic_DNA"/>
</dbReference>
<dbReference type="Gene3D" id="2.60.120.260">
    <property type="entry name" value="Galactose-binding domain-like"/>
    <property type="match status" value="1"/>
</dbReference>
<dbReference type="PANTHER" id="PTHR22762:SF166">
    <property type="entry name" value="ALPHA-GLUCOSIDASE"/>
    <property type="match status" value="1"/>
</dbReference>
<dbReference type="CDD" id="cd14752">
    <property type="entry name" value="GH31_N"/>
    <property type="match status" value="1"/>
</dbReference>
<evidence type="ECO:0000256" key="2">
    <source>
        <dbReference type="ARBA" id="ARBA00022512"/>
    </source>
</evidence>
<dbReference type="Pfam" id="PF00746">
    <property type="entry name" value="Gram_pos_anchor"/>
    <property type="match status" value="1"/>
</dbReference>
<feature type="transmembrane region" description="Helical" evidence="7">
    <location>
        <begin position="1713"/>
        <end position="1731"/>
    </location>
</feature>
<dbReference type="SUPFAM" id="SSF51445">
    <property type="entry name" value="(Trans)glycosidases"/>
    <property type="match status" value="1"/>
</dbReference>
<dbReference type="PROSITE" id="PS50853">
    <property type="entry name" value="FN3"/>
    <property type="match status" value="1"/>
</dbReference>
<dbReference type="Gene3D" id="2.60.40.680">
    <property type="match status" value="1"/>
</dbReference>
<keyword evidence="7" id="KW-0812">Transmembrane</keyword>
<dbReference type="Gene3D" id="1.10.1330.10">
    <property type="entry name" value="Dockerin domain"/>
    <property type="match status" value="1"/>
</dbReference>
<keyword evidence="5" id="KW-0572">Peptidoglycan-anchor</keyword>
<dbReference type="InterPro" id="IPR036116">
    <property type="entry name" value="FN3_sf"/>
</dbReference>
<dbReference type="PANTHER" id="PTHR22762">
    <property type="entry name" value="ALPHA-GLUCOSIDASE"/>
    <property type="match status" value="1"/>
</dbReference>
<dbReference type="SUPFAM" id="SSF63446">
    <property type="entry name" value="Type I dockerin domain"/>
    <property type="match status" value="1"/>
</dbReference>
<dbReference type="Pfam" id="PF00754">
    <property type="entry name" value="F5_F8_type_C"/>
    <property type="match status" value="1"/>
</dbReference>
<feature type="compositionally biased region" description="Low complexity" evidence="6">
    <location>
        <begin position="49"/>
        <end position="146"/>
    </location>
</feature>
<dbReference type="InterPro" id="IPR018247">
    <property type="entry name" value="EF_Hand_1_Ca_BS"/>
</dbReference>
<evidence type="ECO:0000256" key="5">
    <source>
        <dbReference type="ARBA" id="ARBA00023088"/>
    </source>
</evidence>
<dbReference type="InterPro" id="IPR019931">
    <property type="entry name" value="LPXTG_anchor"/>
</dbReference>
<feature type="domain" description="Gram-positive cocci surface proteins LPxTG" evidence="9">
    <location>
        <begin position="1705"/>
        <end position="1737"/>
    </location>
</feature>
<evidence type="ECO:0000259" key="9">
    <source>
        <dbReference type="PROSITE" id="PS50847"/>
    </source>
</evidence>
<evidence type="ECO:0000256" key="4">
    <source>
        <dbReference type="ARBA" id="ARBA00022729"/>
    </source>
</evidence>
<dbReference type="InterPro" id="IPR017853">
    <property type="entry name" value="GH"/>
</dbReference>
<keyword evidence="12" id="KW-1185">Reference proteome</keyword>
<proteinExistence type="inferred from homology"/>
<organism evidence="11 12">
    <name type="scientific">Lacticaseibacillus suilingensis</name>
    <dbReference type="NCBI Taxonomy" id="2799577"/>
    <lineage>
        <taxon>Bacteria</taxon>
        <taxon>Bacillati</taxon>
        <taxon>Bacillota</taxon>
        <taxon>Bacilli</taxon>
        <taxon>Lactobacillales</taxon>
        <taxon>Lactobacillaceae</taxon>
        <taxon>Lacticaseibacillus</taxon>
    </lineage>
</organism>
<dbReference type="InterPro" id="IPR013783">
    <property type="entry name" value="Ig-like_fold"/>
</dbReference>
<feature type="region of interest" description="Disordered" evidence="6">
    <location>
        <begin position="43"/>
        <end position="154"/>
    </location>
</feature>
<dbReference type="SUPFAM" id="SSF49384">
    <property type="entry name" value="Carbohydrate-binding domain"/>
    <property type="match status" value="1"/>
</dbReference>
<dbReference type="SUPFAM" id="SSF74650">
    <property type="entry name" value="Galactose mutarotase-like"/>
    <property type="match status" value="1"/>
</dbReference>
<evidence type="ECO:0000259" key="10">
    <source>
        <dbReference type="PROSITE" id="PS50853"/>
    </source>
</evidence>
<evidence type="ECO:0000256" key="3">
    <source>
        <dbReference type="ARBA" id="ARBA00022525"/>
    </source>
</evidence>
<protein>
    <submittedName>
        <fullName evidence="11">TIM-barrel domain-containing protein</fullName>
    </submittedName>
</protein>
<dbReference type="Gene3D" id="1.20.1270.90">
    <property type="entry name" value="AF1782-like"/>
    <property type="match status" value="2"/>
</dbReference>
<dbReference type="SUPFAM" id="SSF49265">
    <property type="entry name" value="Fibronectin type III"/>
    <property type="match status" value="1"/>
</dbReference>
<dbReference type="InterPro" id="IPR003961">
    <property type="entry name" value="FN3_dom"/>
</dbReference>
<dbReference type="InterPro" id="IPR000322">
    <property type="entry name" value="Glyco_hydro_31_TIM"/>
</dbReference>
<keyword evidence="4 8" id="KW-0732">Signal</keyword>
<name>A0ABW4BET4_9LACO</name>
<dbReference type="NCBIfam" id="TIGR01167">
    <property type="entry name" value="LPXTG_anchor"/>
    <property type="match status" value="1"/>
</dbReference>
<dbReference type="SUPFAM" id="SSF51011">
    <property type="entry name" value="Glycosyl hydrolase domain"/>
    <property type="match status" value="1"/>
</dbReference>
<dbReference type="InterPro" id="IPR013780">
    <property type="entry name" value="Glyco_hydro_b"/>
</dbReference>
<gene>
    <name evidence="11" type="ORF">ACFQ41_06730</name>
</gene>
<dbReference type="InterPro" id="IPR011013">
    <property type="entry name" value="Gal_mutarotase_sf_dom"/>
</dbReference>
<dbReference type="Pfam" id="PF21365">
    <property type="entry name" value="Glyco_hydro_31_3rd"/>
    <property type="match status" value="1"/>
</dbReference>
<comment type="caution">
    <text evidence="11">The sequence shown here is derived from an EMBL/GenBank/DDBJ whole genome shotgun (WGS) entry which is preliminary data.</text>
</comment>
<dbReference type="Gene3D" id="2.60.40.10">
    <property type="entry name" value="Immunoglobulins"/>
    <property type="match status" value="1"/>
</dbReference>
<keyword evidence="2" id="KW-0134">Cell wall</keyword>
<evidence type="ECO:0000256" key="7">
    <source>
        <dbReference type="SAM" id="Phobius"/>
    </source>
</evidence>
<keyword evidence="7" id="KW-0472">Membrane</keyword>
<evidence type="ECO:0000256" key="6">
    <source>
        <dbReference type="SAM" id="MobiDB-lite"/>
    </source>
</evidence>
<feature type="region of interest" description="Disordered" evidence="6">
    <location>
        <begin position="1659"/>
        <end position="1686"/>
    </location>
</feature>
<dbReference type="InterPro" id="IPR008965">
    <property type="entry name" value="CBM2/CBM3_carb-bd_dom_sf"/>
</dbReference>
<reference evidence="12" key="1">
    <citation type="journal article" date="2019" name="Int. J. Syst. Evol. Microbiol.">
        <title>The Global Catalogue of Microorganisms (GCM) 10K type strain sequencing project: providing services to taxonomists for standard genome sequencing and annotation.</title>
        <authorList>
            <consortium name="The Broad Institute Genomics Platform"/>
            <consortium name="The Broad Institute Genome Sequencing Center for Infectious Disease"/>
            <person name="Wu L."/>
            <person name="Ma J."/>
        </authorList>
    </citation>
    <scope>NUCLEOTIDE SEQUENCE [LARGE SCALE GENOMIC DNA]</scope>
    <source>
        <strain evidence="12">CCM 9110</strain>
    </source>
</reference>
<dbReference type="PROSITE" id="PS00018">
    <property type="entry name" value="EF_HAND_1"/>
    <property type="match status" value="1"/>
</dbReference>